<feature type="domain" description="Beta/gamma crystallin 'Greek key'" evidence="3">
    <location>
        <begin position="150"/>
        <end position="193"/>
    </location>
</feature>
<dbReference type="SUPFAM" id="SSF49695">
    <property type="entry name" value="gamma-Crystallin-like"/>
    <property type="match status" value="1"/>
</dbReference>
<dbReference type="InterPro" id="IPR011024">
    <property type="entry name" value="G_crystallin-like"/>
</dbReference>
<dbReference type="Gene3D" id="2.60.20.10">
    <property type="entry name" value="Crystallins"/>
    <property type="match status" value="1"/>
</dbReference>
<dbReference type="InterPro" id="IPR001064">
    <property type="entry name" value="Beta/gamma_crystallin"/>
</dbReference>
<comment type="similarity">
    <text evidence="1">Belongs to the beta/gamma-crystallin family.</text>
</comment>
<name>A0A0K2U7Z3_LEPSM</name>
<evidence type="ECO:0000256" key="1">
    <source>
        <dbReference type="ARBA" id="ARBA00009646"/>
    </source>
</evidence>
<dbReference type="Pfam" id="PF00030">
    <property type="entry name" value="Crystall"/>
    <property type="match status" value="1"/>
</dbReference>
<dbReference type="EMBL" id="HACA01016465">
    <property type="protein sequence ID" value="CDW33826.1"/>
    <property type="molecule type" value="Transcribed_RNA"/>
</dbReference>
<accession>A0A0K2U7Z3</accession>
<keyword evidence="2" id="KW-0677">Repeat</keyword>
<organism evidence="4">
    <name type="scientific">Lepeophtheirus salmonis</name>
    <name type="common">Salmon louse</name>
    <name type="synonym">Caligus salmonis</name>
    <dbReference type="NCBI Taxonomy" id="72036"/>
    <lineage>
        <taxon>Eukaryota</taxon>
        <taxon>Metazoa</taxon>
        <taxon>Ecdysozoa</taxon>
        <taxon>Arthropoda</taxon>
        <taxon>Crustacea</taxon>
        <taxon>Multicrustacea</taxon>
        <taxon>Hexanauplia</taxon>
        <taxon>Copepoda</taxon>
        <taxon>Siphonostomatoida</taxon>
        <taxon>Caligidae</taxon>
        <taxon>Lepeophtheirus</taxon>
    </lineage>
</organism>
<evidence type="ECO:0000313" key="4">
    <source>
        <dbReference type="EMBL" id="CDW33826.1"/>
    </source>
</evidence>
<dbReference type="PROSITE" id="PS50915">
    <property type="entry name" value="CRYSTALLIN_BETA_GAMMA"/>
    <property type="match status" value="1"/>
</dbReference>
<reference evidence="4" key="1">
    <citation type="submission" date="2014-05" db="EMBL/GenBank/DDBJ databases">
        <authorList>
            <person name="Chronopoulou M."/>
        </authorList>
    </citation>
    <scope>NUCLEOTIDE SEQUENCE</scope>
    <source>
        <tissue evidence="4">Whole organism</tissue>
    </source>
</reference>
<proteinExistence type="inferred from homology"/>
<evidence type="ECO:0000256" key="2">
    <source>
        <dbReference type="ARBA" id="ARBA00022737"/>
    </source>
</evidence>
<evidence type="ECO:0000259" key="3">
    <source>
        <dbReference type="PROSITE" id="PS50915"/>
    </source>
</evidence>
<protein>
    <recommendedName>
        <fullName evidence="3">Beta/gamma crystallin 'Greek key' domain-containing protein</fullName>
    </recommendedName>
</protein>
<sequence length="194" mass="22284">MIIPISHYQLINGCYKGNQIQEQNLTPGLTMNCGQSATITSCKDLLNIIDESSLSNFPVFFFDDHPKVARTIEICRVLRGDTTKDKEISLEERALIDAMKHFENSKDPSSCTLIAFKGQKMRKEIKKFTKSRKRVRSIRNARSIKTVGPCKWMLFKRRNFKGDTTTLDGDTEYNQTNDWGWIPGQIRSMKLISL</sequence>
<dbReference type="AlphaFoldDB" id="A0A0K2U7Z3"/>